<evidence type="ECO:0000259" key="3">
    <source>
        <dbReference type="PROSITE" id="PS51186"/>
    </source>
</evidence>
<dbReference type="InterPro" id="IPR000182">
    <property type="entry name" value="GNAT_dom"/>
</dbReference>
<dbReference type="STRING" id="1795632.TH606_00275"/>
<evidence type="ECO:0000256" key="1">
    <source>
        <dbReference type="ARBA" id="ARBA00022679"/>
    </source>
</evidence>
<evidence type="ECO:0000313" key="4">
    <source>
        <dbReference type="EMBL" id="OAG28735.1"/>
    </source>
</evidence>
<dbReference type="PANTHER" id="PTHR43626:SF4">
    <property type="entry name" value="GCN5-RELATED N-ACETYLTRANSFERASE 2, CHLOROPLASTIC"/>
    <property type="match status" value="1"/>
</dbReference>
<dbReference type="Proteomes" id="UP000076964">
    <property type="component" value="Unassembled WGS sequence"/>
</dbReference>
<sequence>MIRKARLQDARDIHRLITHFSKTGQVIPRPLAEIYENIREFFVFVPERKDLVAGACALHICWEDLAEIRSLVVSEEYQGEGVGINLVKACLDEARTLGVPKVFVLTNAPAFFRKLGFKDIEKTELPHKVWADCVKCPKFPECDEEALILKLSQEDF</sequence>
<dbReference type="Pfam" id="PF00583">
    <property type="entry name" value="Acetyltransf_1"/>
    <property type="match status" value="1"/>
</dbReference>
<name>A0A177E9Y8_9BACT</name>
<keyword evidence="2" id="KW-0012">Acyltransferase</keyword>
<keyword evidence="5" id="KW-1185">Reference proteome</keyword>
<reference evidence="4 5" key="1">
    <citation type="submission" date="2016-02" db="EMBL/GenBank/DDBJ databases">
        <title>Draft genome sequence of Thermodesulfatator sp. S606.</title>
        <authorList>
            <person name="Lai Q."/>
            <person name="Cao J."/>
            <person name="Dupont S."/>
            <person name="Shao Z."/>
            <person name="Jebbar M."/>
            <person name="Alain K."/>
        </authorList>
    </citation>
    <scope>NUCLEOTIDE SEQUENCE [LARGE SCALE GENOMIC DNA]</scope>
    <source>
        <strain evidence="4 5">S606</strain>
    </source>
</reference>
<proteinExistence type="predicted"/>
<dbReference type="RefSeq" id="WP_068540412.1">
    <property type="nucleotide sequence ID" value="NZ_LSFI01000001.1"/>
</dbReference>
<organism evidence="4 5">
    <name type="scientific">Thermodesulfatator autotrophicus</name>
    <dbReference type="NCBI Taxonomy" id="1795632"/>
    <lineage>
        <taxon>Bacteria</taxon>
        <taxon>Pseudomonadati</taxon>
        <taxon>Thermodesulfobacteriota</taxon>
        <taxon>Thermodesulfobacteria</taxon>
        <taxon>Thermodesulfobacteriales</taxon>
        <taxon>Thermodesulfatatoraceae</taxon>
        <taxon>Thermodesulfatator</taxon>
    </lineage>
</organism>
<feature type="domain" description="N-acetyltransferase" evidence="3">
    <location>
        <begin position="1"/>
        <end position="154"/>
    </location>
</feature>
<dbReference type="PROSITE" id="PS51186">
    <property type="entry name" value="GNAT"/>
    <property type="match status" value="1"/>
</dbReference>
<accession>A0A177E9Y8</accession>
<dbReference type="GO" id="GO:0005737">
    <property type="term" value="C:cytoplasm"/>
    <property type="evidence" value="ECO:0007669"/>
    <property type="project" value="TreeGrafter"/>
</dbReference>
<dbReference type="InterPro" id="IPR045039">
    <property type="entry name" value="NSI-like"/>
</dbReference>
<dbReference type="GO" id="GO:0008080">
    <property type="term" value="F:N-acetyltransferase activity"/>
    <property type="evidence" value="ECO:0007669"/>
    <property type="project" value="InterPro"/>
</dbReference>
<gene>
    <name evidence="4" type="ORF">TH606_00275</name>
</gene>
<evidence type="ECO:0000256" key="2">
    <source>
        <dbReference type="ARBA" id="ARBA00023315"/>
    </source>
</evidence>
<dbReference type="PANTHER" id="PTHR43626">
    <property type="entry name" value="ACYL-COA N-ACYLTRANSFERASE"/>
    <property type="match status" value="1"/>
</dbReference>
<keyword evidence="1 4" id="KW-0808">Transferase</keyword>
<dbReference type="AlphaFoldDB" id="A0A177E9Y8"/>
<dbReference type="EMBL" id="LSFI01000001">
    <property type="protein sequence ID" value="OAG28735.1"/>
    <property type="molecule type" value="Genomic_DNA"/>
</dbReference>
<evidence type="ECO:0000313" key="5">
    <source>
        <dbReference type="Proteomes" id="UP000076964"/>
    </source>
</evidence>
<dbReference type="CDD" id="cd04301">
    <property type="entry name" value="NAT_SF"/>
    <property type="match status" value="1"/>
</dbReference>
<dbReference type="InterPro" id="IPR016181">
    <property type="entry name" value="Acyl_CoA_acyltransferase"/>
</dbReference>
<protein>
    <submittedName>
        <fullName evidence="4">Acetyltransferase</fullName>
    </submittedName>
</protein>
<comment type="caution">
    <text evidence="4">The sequence shown here is derived from an EMBL/GenBank/DDBJ whole genome shotgun (WGS) entry which is preliminary data.</text>
</comment>
<dbReference type="SUPFAM" id="SSF55729">
    <property type="entry name" value="Acyl-CoA N-acyltransferases (Nat)"/>
    <property type="match status" value="1"/>
</dbReference>
<dbReference type="OrthoDB" id="9793138at2"/>
<dbReference type="NCBIfam" id="NF005840">
    <property type="entry name" value="PRK07757.1"/>
    <property type="match status" value="1"/>
</dbReference>
<dbReference type="Gene3D" id="3.40.630.30">
    <property type="match status" value="1"/>
</dbReference>